<dbReference type="AlphaFoldDB" id="A0A3E0D4Y4"/>
<dbReference type="RefSeq" id="WP_220343049.1">
    <property type="nucleotide sequence ID" value="NZ_QUNG01000031.1"/>
</dbReference>
<feature type="non-terminal residue" evidence="1">
    <location>
        <position position="1"/>
    </location>
</feature>
<gene>
    <name evidence="1" type="ORF">DFP81_1311</name>
</gene>
<evidence type="ECO:0000313" key="1">
    <source>
        <dbReference type="EMBL" id="REG77553.1"/>
    </source>
</evidence>
<organism evidence="1 2">
    <name type="scientific">Marinomonas pollencensis</name>
    <dbReference type="NCBI Taxonomy" id="491954"/>
    <lineage>
        <taxon>Bacteria</taxon>
        <taxon>Pseudomonadati</taxon>
        <taxon>Pseudomonadota</taxon>
        <taxon>Gammaproteobacteria</taxon>
        <taxon>Oceanospirillales</taxon>
        <taxon>Oceanospirillaceae</taxon>
        <taxon>Marinomonas</taxon>
    </lineage>
</organism>
<keyword evidence="2" id="KW-1185">Reference proteome</keyword>
<protein>
    <submittedName>
        <fullName evidence="1">Uncharacterized protein</fullName>
    </submittedName>
</protein>
<reference evidence="1 2" key="1">
    <citation type="submission" date="2018-08" db="EMBL/GenBank/DDBJ databases">
        <title>Genomic Encyclopedia of Type Strains, Phase III (KMG-III): the genomes of soil and plant-associated and newly described type strains.</title>
        <authorList>
            <person name="Whitman W."/>
        </authorList>
    </citation>
    <scope>NUCLEOTIDE SEQUENCE [LARGE SCALE GENOMIC DNA]</scope>
    <source>
        <strain evidence="1 2">CECT 7375</strain>
    </source>
</reference>
<accession>A0A3E0D4Y4</accession>
<name>A0A3E0D4Y4_9GAMM</name>
<sequence>QVFLSVFGTTFLSSMWTKHTLTSFSDFAHIRGLILILGHRIVTRKKGTSTVKVPPAFVSRF</sequence>
<dbReference type="Proteomes" id="UP000256542">
    <property type="component" value="Unassembled WGS sequence"/>
</dbReference>
<comment type="caution">
    <text evidence="1">The sequence shown here is derived from an EMBL/GenBank/DDBJ whole genome shotgun (WGS) entry which is preliminary data.</text>
</comment>
<evidence type="ECO:0000313" key="2">
    <source>
        <dbReference type="Proteomes" id="UP000256542"/>
    </source>
</evidence>
<proteinExistence type="predicted"/>
<dbReference type="EMBL" id="QUNG01000031">
    <property type="protein sequence ID" value="REG77553.1"/>
    <property type="molecule type" value="Genomic_DNA"/>
</dbReference>